<dbReference type="Gene3D" id="3.40.50.720">
    <property type="entry name" value="NAD(P)-binding Rossmann-like Domain"/>
    <property type="match status" value="1"/>
</dbReference>
<name>A0A6N7Z3Z8_9PSEU</name>
<dbReference type="InterPro" id="IPR050425">
    <property type="entry name" value="NAD(P)_dehydrat-like"/>
</dbReference>
<protein>
    <submittedName>
        <fullName evidence="4">NAD-dependent epimerase/dehydratase family protein</fullName>
    </submittedName>
</protein>
<reference evidence="4 5" key="1">
    <citation type="submission" date="2019-11" db="EMBL/GenBank/DDBJ databases">
        <title>Draft genome of Amycolatopsis RM579.</title>
        <authorList>
            <person name="Duangmal K."/>
            <person name="Mingma R."/>
        </authorList>
    </citation>
    <scope>NUCLEOTIDE SEQUENCE [LARGE SCALE GENOMIC DNA]</scope>
    <source>
        <strain evidence="4 5">RM579</strain>
    </source>
</reference>
<organism evidence="4 5">
    <name type="scientific">Amycolatopsis pithecellobii</name>
    <dbReference type="NCBI Taxonomy" id="664692"/>
    <lineage>
        <taxon>Bacteria</taxon>
        <taxon>Bacillati</taxon>
        <taxon>Actinomycetota</taxon>
        <taxon>Actinomycetes</taxon>
        <taxon>Pseudonocardiales</taxon>
        <taxon>Pseudonocardiaceae</taxon>
        <taxon>Amycolatopsis</taxon>
    </lineage>
</organism>
<feature type="domain" description="NAD-dependent epimerase/dehydratase" evidence="3">
    <location>
        <begin position="9"/>
        <end position="249"/>
    </location>
</feature>
<dbReference type="Proteomes" id="UP000440096">
    <property type="component" value="Unassembled WGS sequence"/>
</dbReference>
<comment type="caution">
    <text evidence="4">The sequence shown here is derived from an EMBL/GenBank/DDBJ whole genome shotgun (WGS) entry which is preliminary data.</text>
</comment>
<evidence type="ECO:0000256" key="1">
    <source>
        <dbReference type="ARBA" id="ARBA00023002"/>
    </source>
</evidence>
<comment type="similarity">
    <text evidence="2">Belongs to the NAD(P)-dependent epimerase/dehydratase family. Dihydroflavonol-4-reductase subfamily.</text>
</comment>
<dbReference type="SUPFAM" id="SSF51735">
    <property type="entry name" value="NAD(P)-binding Rossmann-fold domains"/>
    <property type="match status" value="1"/>
</dbReference>
<dbReference type="InterPro" id="IPR001509">
    <property type="entry name" value="Epimerase_deHydtase"/>
</dbReference>
<evidence type="ECO:0000256" key="2">
    <source>
        <dbReference type="ARBA" id="ARBA00023445"/>
    </source>
</evidence>
<sequence length="349" mass="38032">MSSNQTGTVLVTGASGFIAGHVIEELLRHGYPVRGTVRDLARTEKVAHLTRLASELGGRLDFVAAELDTDDGWAEAVAGCTLVLHTASPNPPTVPRDENEIIRPAVEGTLRVLRAAAASGTVRRVVLTSSSLAISAGRTGQRAAPYTEDDWAVVEHSAPYGKSKALAEQAAWQFVDDLPEERRLELVVVNPGVVLGPLQRPEVSTSVEVVHRLLNHSMPAVPQLSFSLVDVRDLAVAHRLAMESPKAAGNRYICAGPETWMHDMAAILAAEFGPRGFRVPTRRLPYWAMWIVAHFDPTIRLALAFVGRTEPLSSRKAIDELDWTMRPPAEILRATGQSLIDHGLVRPRR</sequence>
<dbReference type="PANTHER" id="PTHR10366">
    <property type="entry name" value="NAD DEPENDENT EPIMERASE/DEHYDRATASE"/>
    <property type="match status" value="1"/>
</dbReference>
<keyword evidence="1" id="KW-0560">Oxidoreductase</keyword>
<gene>
    <name evidence="4" type="ORF">GKO32_07385</name>
</gene>
<proteinExistence type="inferred from homology"/>
<dbReference type="FunFam" id="3.40.50.720:FF:000336">
    <property type="entry name" value="Aldehyde reductase"/>
    <property type="match status" value="1"/>
</dbReference>
<accession>A0A6N7Z3Z8</accession>
<dbReference type="OrthoDB" id="9778052at2"/>
<dbReference type="CDD" id="cd05227">
    <property type="entry name" value="AR_SDR_e"/>
    <property type="match status" value="1"/>
</dbReference>
<dbReference type="RefSeq" id="WP_154756025.1">
    <property type="nucleotide sequence ID" value="NZ_WMBA01000007.1"/>
</dbReference>
<dbReference type="Pfam" id="PF01370">
    <property type="entry name" value="Epimerase"/>
    <property type="match status" value="1"/>
</dbReference>
<dbReference type="GO" id="GO:0016616">
    <property type="term" value="F:oxidoreductase activity, acting on the CH-OH group of donors, NAD or NADP as acceptor"/>
    <property type="evidence" value="ECO:0007669"/>
    <property type="project" value="TreeGrafter"/>
</dbReference>
<keyword evidence="5" id="KW-1185">Reference proteome</keyword>
<dbReference type="PANTHER" id="PTHR10366:SF564">
    <property type="entry name" value="STEROL-4-ALPHA-CARBOXYLATE 3-DEHYDROGENASE, DECARBOXYLATING"/>
    <property type="match status" value="1"/>
</dbReference>
<evidence type="ECO:0000313" key="5">
    <source>
        <dbReference type="Proteomes" id="UP000440096"/>
    </source>
</evidence>
<dbReference type="AlphaFoldDB" id="A0A6N7Z3Z8"/>
<evidence type="ECO:0000313" key="4">
    <source>
        <dbReference type="EMBL" id="MTD53806.1"/>
    </source>
</evidence>
<dbReference type="InterPro" id="IPR036291">
    <property type="entry name" value="NAD(P)-bd_dom_sf"/>
</dbReference>
<dbReference type="EMBL" id="WMBA01000007">
    <property type="protein sequence ID" value="MTD53806.1"/>
    <property type="molecule type" value="Genomic_DNA"/>
</dbReference>
<evidence type="ECO:0000259" key="3">
    <source>
        <dbReference type="Pfam" id="PF01370"/>
    </source>
</evidence>